<name>A0A6J7SNF8_9ZZZZ</name>
<proteinExistence type="predicted"/>
<gene>
    <name evidence="1" type="ORF">UFOPK3495_01065</name>
    <name evidence="2" type="ORF">UFOPK4237_01557</name>
</gene>
<organism evidence="2">
    <name type="scientific">freshwater metagenome</name>
    <dbReference type="NCBI Taxonomy" id="449393"/>
    <lineage>
        <taxon>unclassified sequences</taxon>
        <taxon>metagenomes</taxon>
        <taxon>ecological metagenomes</taxon>
    </lineage>
</organism>
<dbReference type="EMBL" id="CAFBMC010000057">
    <property type="protein sequence ID" value="CAB4902893.1"/>
    <property type="molecule type" value="Genomic_DNA"/>
</dbReference>
<evidence type="ECO:0000313" key="1">
    <source>
        <dbReference type="EMBL" id="CAB4902893.1"/>
    </source>
</evidence>
<accession>A0A6J7SNF8</accession>
<dbReference type="AlphaFoldDB" id="A0A6J7SNF8"/>
<sequence length="98" mass="11125">MTAFAWFDDAMEPLRVFVQYQGEVYSGAMTAWRNIEGITHGTTFGAGLVKFTRLDRTYELWFPQGSIRPANPNDDSVPEEQWTTDAVEKFIASLRSAD</sequence>
<evidence type="ECO:0000313" key="2">
    <source>
        <dbReference type="EMBL" id="CAB5042541.1"/>
    </source>
</evidence>
<reference evidence="2" key="1">
    <citation type="submission" date="2020-05" db="EMBL/GenBank/DDBJ databases">
        <authorList>
            <person name="Chiriac C."/>
            <person name="Salcher M."/>
            <person name="Ghai R."/>
            <person name="Kavagutti S V."/>
        </authorList>
    </citation>
    <scope>NUCLEOTIDE SEQUENCE</scope>
</reference>
<dbReference type="EMBL" id="CAFBPZ010000146">
    <property type="protein sequence ID" value="CAB5042541.1"/>
    <property type="molecule type" value="Genomic_DNA"/>
</dbReference>
<protein>
    <submittedName>
        <fullName evidence="2">Unannotated protein</fullName>
    </submittedName>
</protein>